<feature type="active site" description="Glycyl thioester intermediate" evidence="5">
    <location>
        <position position="102"/>
    </location>
</feature>
<dbReference type="SUPFAM" id="SSF54495">
    <property type="entry name" value="UBC-like"/>
    <property type="match status" value="1"/>
</dbReference>
<dbReference type="Pfam" id="PF00179">
    <property type="entry name" value="UQ_con"/>
    <property type="match status" value="1"/>
</dbReference>
<sequence>MHTFHKRILKEFKRLQKNPLPGITIKPSETDPNDLSVFVFDITLPPDSDGVLHSIYRSDIYQLRIKITDDYPVDSPEVQFLNSHPGSKIPLHPHIYSNGHICLDLLGSGWTPACSMESILLSIQSMLSTNELAERPPDDQAYVRTAPLNPKKTTFDYHDDNV</sequence>
<dbReference type="GO" id="GO:0016740">
    <property type="term" value="F:transferase activity"/>
    <property type="evidence" value="ECO:0007669"/>
    <property type="project" value="UniProtKB-KW"/>
</dbReference>
<comment type="caution">
    <text evidence="8">The sequence shown here is derived from an EMBL/GenBank/DDBJ whole genome shotgun (WGS) entry which is preliminary data.</text>
</comment>
<dbReference type="OrthoDB" id="406833at2759"/>
<dbReference type="Gene3D" id="3.10.110.10">
    <property type="entry name" value="Ubiquitin Conjugating Enzyme"/>
    <property type="match status" value="1"/>
</dbReference>
<accession>A0A9P0VZQ9</accession>
<keyword evidence="2 6" id="KW-0547">Nucleotide-binding</keyword>
<keyword evidence="9" id="KW-1185">Reference proteome</keyword>
<dbReference type="GO" id="GO:0005524">
    <property type="term" value="F:ATP binding"/>
    <property type="evidence" value="ECO:0007669"/>
    <property type="project" value="UniProtKB-UniRule"/>
</dbReference>
<dbReference type="PROSITE" id="PS00183">
    <property type="entry name" value="UBC_1"/>
    <property type="match status" value="1"/>
</dbReference>
<evidence type="ECO:0000259" key="7">
    <source>
        <dbReference type="PROSITE" id="PS50127"/>
    </source>
</evidence>
<dbReference type="EMBL" id="CAKXYY010000015">
    <property type="protein sequence ID" value="CAH2354193.1"/>
    <property type="molecule type" value="Genomic_DNA"/>
</dbReference>
<comment type="similarity">
    <text evidence="6">Belongs to the ubiquitin-conjugating enzyme family.</text>
</comment>
<organism evidence="8 9">
    <name type="scientific">[Candida] railenensis</name>
    <dbReference type="NCBI Taxonomy" id="45579"/>
    <lineage>
        <taxon>Eukaryota</taxon>
        <taxon>Fungi</taxon>
        <taxon>Dikarya</taxon>
        <taxon>Ascomycota</taxon>
        <taxon>Saccharomycotina</taxon>
        <taxon>Pichiomycetes</taxon>
        <taxon>Debaryomycetaceae</taxon>
        <taxon>Kurtzmaniella</taxon>
    </lineage>
</organism>
<evidence type="ECO:0000313" key="9">
    <source>
        <dbReference type="Proteomes" id="UP000837801"/>
    </source>
</evidence>
<dbReference type="Proteomes" id="UP000837801">
    <property type="component" value="Unassembled WGS sequence"/>
</dbReference>
<dbReference type="PANTHER" id="PTHR24067">
    <property type="entry name" value="UBIQUITIN-CONJUGATING ENZYME E2"/>
    <property type="match status" value="1"/>
</dbReference>
<evidence type="ECO:0000256" key="4">
    <source>
        <dbReference type="ARBA" id="ARBA00022840"/>
    </source>
</evidence>
<reference evidence="8" key="1">
    <citation type="submission" date="2022-03" db="EMBL/GenBank/DDBJ databases">
        <authorList>
            <person name="Legras J.-L."/>
            <person name="Devillers H."/>
            <person name="Grondin C."/>
        </authorList>
    </citation>
    <scope>NUCLEOTIDE SEQUENCE</scope>
    <source>
        <strain evidence="8">CLIB 1423</strain>
    </source>
</reference>
<keyword evidence="4 6" id="KW-0067">ATP-binding</keyword>
<evidence type="ECO:0000256" key="2">
    <source>
        <dbReference type="ARBA" id="ARBA00022741"/>
    </source>
</evidence>
<dbReference type="AlphaFoldDB" id="A0A9P0VZQ9"/>
<feature type="domain" description="UBC core" evidence="7">
    <location>
        <begin position="3"/>
        <end position="162"/>
    </location>
</feature>
<dbReference type="CDD" id="cd23808">
    <property type="entry name" value="UBCc_UBE2W"/>
    <property type="match status" value="1"/>
</dbReference>
<keyword evidence="1" id="KW-0808">Transferase</keyword>
<evidence type="ECO:0000313" key="8">
    <source>
        <dbReference type="EMBL" id="CAH2354193.1"/>
    </source>
</evidence>
<dbReference type="InterPro" id="IPR050113">
    <property type="entry name" value="Ub_conjugating_enzyme"/>
</dbReference>
<dbReference type="InterPro" id="IPR023313">
    <property type="entry name" value="UBQ-conjugating_AS"/>
</dbReference>
<name>A0A9P0VZQ9_9ASCO</name>
<dbReference type="PROSITE" id="PS50127">
    <property type="entry name" value="UBC_2"/>
    <property type="match status" value="1"/>
</dbReference>
<evidence type="ECO:0000256" key="6">
    <source>
        <dbReference type="RuleBase" id="RU362109"/>
    </source>
</evidence>
<dbReference type="SMART" id="SM00212">
    <property type="entry name" value="UBCc"/>
    <property type="match status" value="1"/>
</dbReference>
<evidence type="ECO:0000256" key="1">
    <source>
        <dbReference type="ARBA" id="ARBA00022679"/>
    </source>
</evidence>
<evidence type="ECO:0000256" key="5">
    <source>
        <dbReference type="PROSITE-ProRule" id="PRU10133"/>
    </source>
</evidence>
<gene>
    <name evidence="8" type="ORF">CLIB1423_15S00672</name>
</gene>
<dbReference type="InterPro" id="IPR016135">
    <property type="entry name" value="UBQ-conjugating_enzyme/RWD"/>
</dbReference>
<protein>
    <submittedName>
        <fullName evidence="8">Ubiquitin-conjugating enzyme E2 13</fullName>
    </submittedName>
</protein>
<proteinExistence type="inferred from homology"/>
<evidence type="ECO:0000256" key="3">
    <source>
        <dbReference type="ARBA" id="ARBA00022786"/>
    </source>
</evidence>
<dbReference type="InterPro" id="IPR000608">
    <property type="entry name" value="UBC"/>
</dbReference>
<keyword evidence="3 6" id="KW-0833">Ubl conjugation pathway</keyword>